<protein>
    <submittedName>
        <fullName evidence="1">Uncharacterized protein</fullName>
    </submittedName>
</protein>
<comment type="caution">
    <text evidence="1">The sequence shown here is derived from an EMBL/GenBank/DDBJ whole genome shotgun (WGS) entry which is preliminary data.</text>
</comment>
<reference evidence="1" key="1">
    <citation type="submission" date="2022-10" db="EMBL/GenBank/DDBJ databases">
        <title>Culturing micro-colonial fungi from biological soil crusts in the Mojave desert and describing Neophaeococcomyces mojavensis, and introducing the new genera and species Taxawa tesnikishii.</title>
        <authorList>
            <person name="Kurbessoian T."/>
            <person name="Stajich J.E."/>
        </authorList>
    </citation>
    <scope>NUCLEOTIDE SEQUENCE</scope>
    <source>
        <strain evidence="1">JES_115</strain>
    </source>
</reference>
<evidence type="ECO:0000313" key="1">
    <source>
        <dbReference type="EMBL" id="KAJ9641908.1"/>
    </source>
</evidence>
<name>A0ACC2Z2T7_9PEZI</name>
<keyword evidence="2" id="KW-1185">Reference proteome</keyword>
<dbReference type="Proteomes" id="UP001172680">
    <property type="component" value="Unassembled WGS sequence"/>
</dbReference>
<accession>A0ACC2Z2T7</accession>
<dbReference type="EMBL" id="JAPDRP010000014">
    <property type="protein sequence ID" value="KAJ9641908.1"/>
    <property type="molecule type" value="Genomic_DNA"/>
</dbReference>
<proteinExistence type="predicted"/>
<organism evidence="1 2">
    <name type="scientific">Coniosporium tulheliwenetii</name>
    <dbReference type="NCBI Taxonomy" id="3383036"/>
    <lineage>
        <taxon>Eukaryota</taxon>
        <taxon>Fungi</taxon>
        <taxon>Dikarya</taxon>
        <taxon>Ascomycota</taxon>
        <taxon>Pezizomycotina</taxon>
        <taxon>Dothideomycetes</taxon>
        <taxon>Dothideomycetes incertae sedis</taxon>
        <taxon>Coniosporium</taxon>
    </lineage>
</organism>
<gene>
    <name evidence="1" type="ORF">H2199_005122</name>
</gene>
<evidence type="ECO:0000313" key="2">
    <source>
        <dbReference type="Proteomes" id="UP001172680"/>
    </source>
</evidence>
<sequence length="1361" mass="147116">MVVKLKAINQVGINGFGRIGRIVFRNAIEHDDVSIVAVNDPFIEPNYAAYMLKYDTTHGQFKGEIKVEGKDLTVNGKTVRFYTERDPANIPWSETGAYYIVESTGVFTTSEKAKAHLKGGAKKVVISAPSADAPMFVMGVNEKEYKSDIEILSNASCTTNCLAPLAKVINDKYTIIEGLMTTIHSYTATQKTVDGPSSKDWRGGRTAAQNIIPSSTGAAKAVGKVIPDLNGKLTGMAMRVPTANVSVVDLTCRIEKGASYDEIKQTIKDAAEGELKGILGYTEDEVVSSDLNGDPRSSIFDAKAGISLNKNFVKLVSWYDNEWGYSRRVLDLLALAELREPTSIESQTTALKQLKNEIVGHDQRKELAIRRGVVGSLVRILTATTKASGKRRSRELNGNAAASRGETAWTGEDEVRLQATLVAGSLAFGGPAFVAPLLAGGILQPLLQALSPAETPPKLVTATLGVLVTIANAVKLLYTGHYVSDAPAAILHQQLYTKPVVRCLGDILAQRSPAAHQHVTLTARLIAGTCSEEANRVLLVKEGILDLLVSRLAAFAASTGHISPFADSAAVAALPPAPPKASLHYLLEAIVMIITSSSYRAARLLYSPAIVGLFPPRSQLSQDSHVSFADYNTAQSSSMQANPIDNLLPQLQAVKSKSEHSFSKAFPALGSFNVAGDIAAITSFADTHVEPSARLITSDDFESPLFAWLIHLARTEHGADRLFAAWLVALLHAATIRFTPDTPDGYNENRDRALKLLLVPLVVSMMDDASSSDQKKAASPSRPEHALEQQTTQMIKERAPAVLAALLGESLESQGAAAGAGAIKKICHVLKRSFDPVVPSKQQMWSPNPQSPSLEDSENDPSRTLGGPGLMPEVVHALKCRESALLAMAAIAHRDDGLRKKIIESGALQCVTDSLTPYDDSTDLATVTTSAKDGNPLNVVIAACDAARSMSRSISVLRTSLIDYGVAKPIFKLLTHPVEEIQVAAIDAIINLVLEFSGVKEDLIQEGIVKTLCDHAHSAHPRKRYLSLWAVKHLVHKVPNEAKIYCVEGLGPGWLLKVASGEPKDSYAAQRGQSQGTTPIGMGTPNAAGERVDLLNAVDEPAMDIDAGSLSSSSSDEETMLDSASSLRFSRSKPHALPAATRARLAAIRDAEQNPHLRAYRDELWAQEQALDILRNLLNDPSQSGMEMVDYVFNTFGTDNLFRQQRRRQHQQQQQTSRLHPLAPSSAQTTSILQSAVFILVHIAACTPKYRTLLLSQTSLFTDGILPLLSHPDPRIRVGCVWLVHNLTWVDDESEKGAARLRALELRSLGFWEKLQGLLKDGELDVKERAKTAVKRMGECLEGVGVGMGDREVGGWRRGRG</sequence>